<protein>
    <submittedName>
        <fullName evidence="4">Cell wall integrity and stress response protein 1</fullName>
    </submittedName>
</protein>
<feature type="region of interest" description="Disordered" evidence="1">
    <location>
        <begin position="73"/>
        <end position="124"/>
    </location>
</feature>
<dbReference type="Pfam" id="PF13399">
    <property type="entry name" value="LytR_C"/>
    <property type="match status" value="1"/>
</dbReference>
<evidence type="ECO:0000256" key="2">
    <source>
        <dbReference type="SAM" id="Phobius"/>
    </source>
</evidence>
<dbReference type="OrthoDB" id="3242784at2"/>
<keyword evidence="2" id="KW-0472">Membrane</keyword>
<comment type="caution">
    <text evidence="4">The sequence shown here is derived from an EMBL/GenBank/DDBJ whole genome shotgun (WGS) entry which is preliminary data.</text>
</comment>
<feature type="transmembrane region" description="Helical" evidence="2">
    <location>
        <begin position="38"/>
        <end position="59"/>
    </location>
</feature>
<dbReference type="Gene3D" id="3.30.70.2390">
    <property type="match status" value="1"/>
</dbReference>
<reference evidence="4 5" key="1">
    <citation type="submission" date="2018-09" db="EMBL/GenBank/DDBJ databases">
        <title>Characterization of the phylogenetic diversity of five novel species belonging to the genus Bifidobacterium.</title>
        <authorList>
            <person name="Lugli G.A."/>
            <person name="Duranti S."/>
            <person name="Milani C."/>
        </authorList>
    </citation>
    <scope>NUCLEOTIDE SEQUENCE [LARGE SCALE GENOMIC DNA]</scope>
    <source>
        <strain evidence="4 5">2036B</strain>
    </source>
</reference>
<dbReference type="EMBL" id="QXGM01000002">
    <property type="protein sequence ID" value="RSX54732.1"/>
    <property type="molecule type" value="Genomic_DNA"/>
</dbReference>
<evidence type="ECO:0000259" key="3">
    <source>
        <dbReference type="Pfam" id="PF13399"/>
    </source>
</evidence>
<dbReference type="AlphaFoldDB" id="A0A430FPH0"/>
<dbReference type="Proteomes" id="UP000287609">
    <property type="component" value="Unassembled WGS sequence"/>
</dbReference>
<sequence length="212" mass="22017">MARGDKNTYDSYAKDDFDNPPAGPVGAHRGQRSFASRWLPFIIVIVAAIAAALVFWSMYSGAFEMHKPGVVSSETTSQATTEPKHEETQSASPSTTESASPSASPSETQSESPSPSPSESTDAVNYNTGVRVINGTGVTGYAANSASKLNNAGFTNVAAANPNAGSMPAQSVVWYQTEADLATAKQVASTLGISNVQQVNDIAAPVVAVLMQ</sequence>
<dbReference type="InterPro" id="IPR027381">
    <property type="entry name" value="LytR/CpsA/Psr_C"/>
</dbReference>
<feature type="compositionally biased region" description="Basic and acidic residues" evidence="1">
    <location>
        <begin position="1"/>
        <end position="17"/>
    </location>
</feature>
<accession>A0A430FPH0</accession>
<gene>
    <name evidence="4" type="ORF">D2E26_0786</name>
</gene>
<keyword evidence="2" id="KW-1133">Transmembrane helix</keyword>
<proteinExistence type="predicted"/>
<evidence type="ECO:0000313" key="4">
    <source>
        <dbReference type="EMBL" id="RSX54732.1"/>
    </source>
</evidence>
<feature type="region of interest" description="Disordered" evidence="1">
    <location>
        <begin position="1"/>
        <end position="29"/>
    </location>
</feature>
<feature type="compositionally biased region" description="Low complexity" evidence="1">
    <location>
        <begin position="89"/>
        <end position="121"/>
    </location>
</feature>
<evidence type="ECO:0000256" key="1">
    <source>
        <dbReference type="SAM" id="MobiDB-lite"/>
    </source>
</evidence>
<name>A0A430FPH0_9BIFI</name>
<organism evidence="4 5">
    <name type="scientific">Bifidobacterium dolichotidis</name>
    <dbReference type="NCBI Taxonomy" id="2306976"/>
    <lineage>
        <taxon>Bacteria</taxon>
        <taxon>Bacillati</taxon>
        <taxon>Actinomycetota</taxon>
        <taxon>Actinomycetes</taxon>
        <taxon>Bifidobacteriales</taxon>
        <taxon>Bifidobacteriaceae</taxon>
        <taxon>Bifidobacterium</taxon>
    </lineage>
</organism>
<keyword evidence="2" id="KW-0812">Transmembrane</keyword>
<keyword evidence="5" id="KW-1185">Reference proteome</keyword>
<dbReference type="RefSeq" id="WP_125963438.1">
    <property type="nucleotide sequence ID" value="NZ_QXGM01000002.1"/>
</dbReference>
<evidence type="ECO:0000313" key="5">
    <source>
        <dbReference type="Proteomes" id="UP000287609"/>
    </source>
</evidence>
<feature type="domain" description="LytR/CpsA/Psr regulator C-terminal" evidence="3">
    <location>
        <begin position="129"/>
        <end position="207"/>
    </location>
</feature>